<protein>
    <recommendedName>
        <fullName evidence="3">Major exported protein</fullName>
    </recommendedName>
</protein>
<proteinExistence type="predicted"/>
<dbReference type="InterPro" id="IPR053165">
    <property type="entry name" value="HSI-I_assembly_Hcp1"/>
</dbReference>
<name>A0A6J5F837_9BURK</name>
<dbReference type="AlphaFoldDB" id="A0A6J5F837"/>
<accession>A0A6J5F837</accession>
<dbReference type="RefSeq" id="WP_175232810.1">
    <property type="nucleotide sequence ID" value="NZ_CADIKH010000092.1"/>
</dbReference>
<sequence>MDLILLQPGNDDIFGKSDNDWVGGGSLIDNEWRDEVLKLGQCIELVSVHHGMKQQVTTDVSNSARTSGRPIVTEFTCVKYVDKTSVKLYDYCLRAQTLDNLLKATDKPTKLYIARNSGEKTSNIITMQLRDTLITEIQFQSHPDDMPTEQFKLSFTEILWTYTVQQTNMHPAGNFHAGWSIARNRPIGQFTDKGTK</sequence>
<evidence type="ECO:0008006" key="3">
    <source>
        <dbReference type="Google" id="ProtNLM"/>
    </source>
</evidence>
<reference evidence="1 2" key="1">
    <citation type="submission" date="2020-04" db="EMBL/GenBank/DDBJ databases">
        <authorList>
            <person name="De Canck E."/>
        </authorList>
    </citation>
    <scope>NUCLEOTIDE SEQUENCE [LARGE SCALE GENOMIC DNA]</scope>
    <source>
        <strain evidence="1 2">LMG 29542</strain>
    </source>
</reference>
<evidence type="ECO:0000313" key="2">
    <source>
        <dbReference type="Proteomes" id="UP000494363"/>
    </source>
</evidence>
<evidence type="ECO:0000313" key="1">
    <source>
        <dbReference type="EMBL" id="CAB3773951.1"/>
    </source>
</evidence>
<gene>
    <name evidence="1" type="ORF">LMG29542_07531</name>
</gene>
<dbReference type="PANTHER" id="PTHR36152">
    <property type="entry name" value="CYTOPLASMIC PROTEIN-RELATED"/>
    <property type="match status" value="1"/>
</dbReference>
<dbReference type="PANTHER" id="PTHR36152:SF1">
    <property type="entry name" value="UBIQUITIN-LIKE DOMAIN-CONTAINING PROTEIN"/>
    <property type="match status" value="1"/>
</dbReference>
<dbReference type="Proteomes" id="UP000494363">
    <property type="component" value="Unassembled WGS sequence"/>
</dbReference>
<organism evidence="1 2">
    <name type="scientific">Paraburkholderia humisilvae</name>
    <dbReference type="NCBI Taxonomy" id="627669"/>
    <lineage>
        <taxon>Bacteria</taxon>
        <taxon>Pseudomonadati</taxon>
        <taxon>Pseudomonadota</taxon>
        <taxon>Betaproteobacteria</taxon>
        <taxon>Burkholderiales</taxon>
        <taxon>Burkholderiaceae</taxon>
        <taxon>Paraburkholderia</taxon>
    </lineage>
</organism>
<dbReference type="Pfam" id="PF05638">
    <property type="entry name" value="T6SS_HCP"/>
    <property type="match status" value="1"/>
</dbReference>
<dbReference type="InterPro" id="IPR036624">
    <property type="entry name" value="Hcp1-lik_sf"/>
</dbReference>
<dbReference type="InterPro" id="IPR008514">
    <property type="entry name" value="T6SS_Hcp"/>
</dbReference>
<dbReference type="SUPFAM" id="SSF141452">
    <property type="entry name" value="Hcp1-like"/>
    <property type="match status" value="1"/>
</dbReference>
<dbReference type="Gene3D" id="2.30.110.20">
    <property type="entry name" value="Hcp1-like"/>
    <property type="match status" value="1"/>
</dbReference>
<keyword evidence="2" id="KW-1185">Reference proteome</keyword>
<dbReference type="EMBL" id="CADIKH010000092">
    <property type="protein sequence ID" value="CAB3773951.1"/>
    <property type="molecule type" value="Genomic_DNA"/>
</dbReference>